<dbReference type="Proteomes" id="UP000193179">
    <property type="component" value="Chromosome"/>
</dbReference>
<dbReference type="PANTHER" id="PTHR23026:SF90">
    <property type="entry name" value="IODOTYROSINE DEIODINASE 1"/>
    <property type="match status" value="1"/>
</dbReference>
<dbReference type="Proteomes" id="UP000193208">
    <property type="component" value="Unassembled WGS sequence"/>
</dbReference>
<evidence type="ECO:0000313" key="5">
    <source>
        <dbReference type="EMBL" id="OSG99560.1"/>
    </source>
</evidence>
<accession>A0A1X2ZYR6</accession>
<dbReference type="PANTHER" id="PTHR23026">
    <property type="entry name" value="NADPH NITROREDUCTASE"/>
    <property type="match status" value="1"/>
</dbReference>
<feature type="domain" description="Nitroreductase" evidence="4">
    <location>
        <begin position="171"/>
        <end position="222"/>
    </location>
</feature>
<reference evidence="6" key="2">
    <citation type="submission" date="2023-09" db="EMBL/GenBank/DDBJ databases">
        <title>Ecological and genomic based identification of the Bifidobacterium adolescentis prototype of the healthy human gut microbiota.</title>
        <authorList>
            <person name="Lugli G.A."/>
            <person name="Argentini C."/>
            <person name="Tarracchini C."/>
            <person name="Fontana F."/>
            <person name="Alessandri G."/>
            <person name="Mancabelli L."/>
            <person name="Milani C."/>
            <person name="Turroni F."/>
            <person name="Ventura M."/>
        </authorList>
    </citation>
    <scope>NUCLEOTIDE SEQUENCE</scope>
    <source>
        <strain evidence="6">703B</strain>
    </source>
</reference>
<evidence type="ECO:0000256" key="2">
    <source>
        <dbReference type="ARBA" id="ARBA00022643"/>
    </source>
</evidence>
<evidence type="ECO:0000259" key="4">
    <source>
        <dbReference type="Pfam" id="PF00881"/>
    </source>
</evidence>
<evidence type="ECO:0000256" key="3">
    <source>
        <dbReference type="ARBA" id="ARBA00023002"/>
    </source>
</evidence>
<evidence type="ECO:0000313" key="7">
    <source>
        <dbReference type="Proteomes" id="UP000193208"/>
    </source>
</evidence>
<dbReference type="SUPFAM" id="SSF55469">
    <property type="entry name" value="FMN-dependent nitroreductase-like"/>
    <property type="match status" value="1"/>
</dbReference>
<evidence type="ECO:0000313" key="6">
    <source>
        <dbReference type="EMBL" id="WNE85091.1"/>
    </source>
</evidence>
<proteinExistence type="predicted"/>
<dbReference type="InterPro" id="IPR000415">
    <property type="entry name" value="Nitroreductase-like"/>
</dbReference>
<dbReference type="InterPro" id="IPR050627">
    <property type="entry name" value="Nitroreductase/BluB"/>
</dbReference>
<dbReference type="EMBL" id="LNKI01000006">
    <property type="protein sequence ID" value="OSG99560.1"/>
    <property type="molecule type" value="Genomic_DNA"/>
</dbReference>
<sequence>MKALVKRLLPESALAWLRGCESDMKLRRETLHQMKRFRRNYARRGSTRKSHLETRIVFFTHQIEKGLSHTDFRYGFGKKVLAQMAPLMETLRTTDPDIAHNEVYRTALSALHEYRVRHETKQFDLTYAKDLFSQRIWNEIEFTNDRSGGDLIIRSADKRDNAELSFSQLMEQRHSVREFAETPVTVEEIMNAVRVAMRTPSVCNRQPTRVHIITDAELIKKAMPLQGGFRGYPMPPALVLITGDNQTMMNQDERNECYTDGGLFGMSLLLALEEQQIAACPLNTMLPMKRDEATRELLHIPDSEFLVMYIAVGHFRDEVKTCKSQRFSADEIVTVHA</sequence>
<keyword evidence="1" id="KW-0285">Flavoprotein</keyword>
<dbReference type="AlphaFoldDB" id="A0A1X2ZYR6"/>
<feature type="domain" description="Nitroreductase" evidence="4">
    <location>
        <begin position="241"/>
        <end position="314"/>
    </location>
</feature>
<dbReference type="GO" id="GO:0016491">
    <property type="term" value="F:oxidoreductase activity"/>
    <property type="evidence" value="ECO:0007669"/>
    <property type="project" value="UniProtKB-KW"/>
</dbReference>
<evidence type="ECO:0000256" key="1">
    <source>
        <dbReference type="ARBA" id="ARBA00022630"/>
    </source>
</evidence>
<dbReference type="CDD" id="cd02062">
    <property type="entry name" value="Nitro_FMN_reductase"/>
    <property type="match status" value="1"/>
</dbReference>
<keyword evidence="3" id="KW-0560">Oxidoreductase</keyword>
<reference evidence="5 7" key="1">
    <citation type="journal article" date="2016" name="Sci. Rep.">
        <title>Evaluation of genetic diversity among strains of the human gut commensal Bifidobacterium adolescentis.</title>
        <authorList>
            <person name="Duranti S."/>
            <person name="Milani C."/>
            <person name="Lugli G.A."/>
            <person name="Mancabelli L."/>
            <person name="Turroni F."/>
            <person name="Ferrario C."/>
            <person name="Mangifesta M."/>
            <person name="Viappiani A."/>
            <person name="Sanchez B."/>
            <person name="Margolles A."/>
            <person name="van Sinderen D."/>
            <person name="Ventura M."/>
        </authorList>
    </citation>
    <scope>NUCLEOTIDE SEQUENCE [LARGE SCALE GENOMIC DNA]</scope>
    <source>
        <strain evidence="6">703B</strain>
        <strain evidence="5 7">AL46-7</strain>
    </source>
</reference>
<organism evidence="5 7">
    <name type="scientific">Bifidobacterium adolescentis</name>
    <dbReference type="NCBI Taxonomy" id="1680"/>
    <lineage>
        <taxon>Bacteria</taxon>
        <taxon>Bacillati</taxon>
        <taxon>Actinomycetota</taxon>
        <taxon>Actinomycetes</taxon>
        <taxon>Bifidobacteriales</taxon>
        <taxon>Bifidobacteriaceae</taxon>
        <taxon>Bifidobacterium</taxon>
    </lineage>
</organism>
<dbReference type="Pfam" id="PF00881">
    <property type="entry name" value="Nitroreductase"/>
    <property type="match status" value="2"/>
</dbReference>
<keyword evidence="2" id="KW-0288">FMN</keyword>
<dbReference type="RefSeq" id="WP_032682397.1">
    <property type="nucleotide sequence ID" value="NZ_CP133648.1"/>
</dbReference>
<name>A0A1X2ZYR6_BIFAD</name>
<dbReference type="Gene3D" id="3.40.109.10">
    <property type="entry name" value="NADH Oxidase"/>
    <property type="match status" value="1"/>
</dbReference>
<protein>
    <submittedName>
        <fullName evidence="5 6">Nitroreductase</fullName>
    </submittedName>
</protein>
<dbReference type="EMBL" id="CP133648">
    <property type="protein sequence ID" value="WNE85091.1"/>
    <property type="molecule type" value="Genomic_DNA"/>
</dbReference>
<gene>
    <name evidence="5" type="ORF">AL0467_1548</name>
    <name evidence="6" type="ORF">B0703_08925</name>
</gene>
<dbReference type="InterPro" id="IPR029479">
    <property type="entry name" value="Nitroreductase"/>
</dbReference>